<evidence type="ECO:0000256" key="2">
    <source>
        <dbReference type="ARBA" id="ARBA00022741"/>
    </source>
</evidence>
<evidence type="ECO:0000313" key="5">
    <source>
        <dbReference type="EMBL" id="MFA9459357.1"/>
    </source>
</evidence>
<dbReference type="Gene3D" id="3.40.50.300">
    <property type="entry name" value="P-loop containing nucleotide triphosphate hydrolases"/>
    <property type="match status" value="1"/>
</dbReference>
<sequence>MAADEASHPLEARHLGKTYRNRNWTGRRLETEALRDLALTVRRGEVYGLVGHNGSGKSTTLKLALGLIFPSRGRIRVNGYPSGDARGREDLGFLPENPSLMPHIPARQLLSGAGRVRGLHRQPARAHADQLLERLGLTEVAGKPIQQYSKGMAQRAAIGFALAGRPRFLILDEPMTGLDPLWRHHVTELLRDFCQEGGTILFSSHILSDVERIADRVGIFNQGRLIREARPTDLLGEQLTGYTVRFRGARAPDGWEAIEEGAGLWRTALPAADLWAALNTLQQDGLELLEIQPKGTGLEGTFIAATGEAPAPNA</sequence>
<keyword evidence="3 5" id="KW-0067">ATP-binding</keyword>
<reference evidence="5 6" key="1">
    <citation type="submission" date="2024-08" db="EMBL/GenBank/DDBJ databases">
        <title>Whole-genome sequencing of halo(alkali)philic microorganisms from hypersaline lakes.</title>
        <authorList>
            <person name="Sorokin D.Y."/>
            <person name="Merkel A.Y."/>
            <person name="Messina E."/>
            <person name="Yakimov M."/>
        </authorList>
    </citation>
    <scope>NUCLEOTIDE SEQUENCE [LARGE SCALE GENOMIC DNA]</scope>
    <source>
        <strain evidence="5 6">Cl-TMA</strain>
    </source>
</reference>
<evidence type="ECO:0000259" key="4">
    <source>
        <dbReference type="PROSITE" id="PS50893"/>
    </source>
</evidence>
<gene>
    <name evidence="5" type="ORF">ACERLL_00765</name>
</gene>
<dbReference type="Pfam" id="PF00005">
    <property type="entry name" value="ABC_tran"/>
    <property type="match status" value="1"/>
</dbReference>
<dbReference type="PROSITE" id="PS50893">
    <property type="entry name" value="ABC_TRANSPORTER_2"/>
    <property type="match status" value="1"/>
</dbReference>
<keyword evidence="2" id="KW-0547">Nucleotide-binding</keyword>
<dbReference type="InterPro" id="IPR003593">
    <property type="entry name" value="AAA+_ATPase"/>
</dbReference>
<keyword evidence="6" id="KW-1185">Reference proteome</keyword>
<comment type="caution">
    <text evidence="5">The sequence shown here is derived from an EMBL/GenBank/DDBJ whole genome shotgun (WGS) entry which is preliminary data.</text>
</comment>
<dbReference type="InterPro" id="IPR051782">
    <property type="entry name" value="ABC_Transporter_VariousFunc"/>
</dbReference>
<name>A0ABV4TQ25_9GAMM</name>
<dbReference type="InterPro" id="IPR003439">
    <property type="entry name" value="ABC_transporter-like_ATP-bd"/>
</dbReference>
<dbReference type="GO" id="GO:0005524">
    <property type="term" value="F:ATP binding"/>
    <property type="evidence" value="ECO:0007669"/>
    <property type="project" value="UniProtKB-KW"/>
</dbReference>
<dbReference type="PANTHER" id="PTHR42939">
    <property type="entry name" value="ABC TRANSPORTER ATP-BINDING PROTEIN ALBC-RELATED"/>
    <property type="match status" value="1"/>
</dbReference>
<dbReference type="PANTHER" id="PTHR42939:SF1">
    <property type="entry name" value="ABC TRANSPORTER ATP-BINDING PROTEIN ALBC-RELATED"/>
    <property type="match status" value="1"/>
</dbReference>
<dbReference type="SMART" id="SM00382">
    <property type="entry name" value="AAA"/>
    <property type="match status" value="1"/>
</dbReference>
<dbReference type="SUPFAM" id="SSF52540">
    <property type="entry name" value="P-loop containing nucleoside triphosphate hydrolases"/>
    <property type="match status" value="1"/>
</dbReference>
<dbReference type="EMBL" id="JBGUAW010000001">
    <property type="protein sequence ID" value="MFA9459357.1"/>
    <property type="molecule type" value="Genomic_DNA"/>
</dbReference>
<accession>A0ABV4TQ25</accession>
<protein>
    <submittedName>
        <fullName evidence="5">ABC transporter ATP-binding protein</fullName>
    </submittedName>
</protein>
<dbReference type="CDD" id="cd03230">
    <property type="entry name" value="ABC_DR_subfamily_A"/>
    <property type="match status" value="1"/>
</dbReference>
<dbReference type="InterPro" id="IPR027417">
    <property type="entry name" value="P-loop_NTPase"/>
</dbReference>
<evidence type="ECO:0000256" key="1">
    <source>
        <dbReference type="ARBA" id="ARBA00022448"/>
    </source>
</evidence>
<dbReference type="Proteomes" id="UP001575181">
    <property type="component" value="Unassembled WGS sequence"/>
</dbReference>
<dbReference type="RefSeq" id="WP_373654147.1">
    <property type="nucleotide sequence ID" value="NZ_JBGUAW010000001.1"/>
</dbReference>
<evidence type="ECO:0000313" key="6">
    <source>
        <dbReference type="Proteomes" id="UP001575181"/>
    </source>
</evidence>
<organism evidence="5 6">
    <name type="scientific">Thiohalorhabdus methylotrophus</name>
    <dbReference type="NCBI Taxonomy" id="3242694"/>
    <lineage>
        <taxon>Bacteria</taxon>
        <taxon>Pseudomonadati</taxon>
        <taxon>Pseudomonadota</taxon>
        <taxon>Gammaproteobacteria</taxon>
        <taxon>Thiohalorhabdales</taxon>
        <taxon>Thiohalorhabdaceae</taxon>
        <taxon>Thiohalorhabdus</taxon>
    </lineage>
</organism>
<keyword evidence="1" id="KW-0813">Transport</keyword>
<evidence type="ECO:0000256" key="3">
    <source>
        <dbReference type="ARBA" id="ARBA00022840"/>
    </source>
</evidence>
<proteinExistence type="predicted"/>
<feature type="domain" description="ABC transporter" evidence="4">
    <location>
        <begin position="10"/>
        <end position="247"/>
    </location>
</feature>